<proteinExistence type="predicted"/>
<dbReference type="NCBIfam" id="NF038132">
    <property type="entry name" value="PEP_NF038132"/>
    <property type="match status" value="1"/>
</dbReference>
<comment type="caution">
    <text evidence="3">The sequence shown here is derived from an EMBL/GenBank/DDBJ whole genome shotgun (WGS) entry which is preliminary data.</text>
</comment>
<evidence type="ECO:0000256" key="1">
    <source>
        <dbReference type="SAM" id="SignalP"/>
    </source>
</evidence>
<feature type="domain" description="Ice-binding protein C-terminal" evidence="2">
    <location>
        <begin position="242"/>
        <end position="265"/>
    </location>
</feature>
<evidence type="ECO:0000313" key="3">
    <source>
        <dbReference type="EMBL" id="ENO90720.1"/>
    </source>
</evidence>
<dbReference type="OrthoDB" id="5781575at2"/>
<gene>
    <name evidence="3" type="ORF">C666_00800</name>
</gene>
<dbReference type="STRING" id="1123367.GCA_000621305_01695"/>
<protein>
    <recommendedName>
        <fullName evidence="2">Ice-binding protein C-terminal domain-containing protein</fullName>
    </recommendedName>
</protein>
<keyword evidence="1" id="KW-0732">Signal</keyword>
<name>N6YGU4_THAL4</name>
<dbReference type="eggNOG" id="ENOG5032R00">
    <property type="taxonomic scope" value="Bacteria"/>
</dbReference>
<dbReference type="InterPro" id="IPR013424">
    <property type="entry name" value="Ice-binding_C"/>
</dbReference>
<dbReference type="RefSeq" id="WP_004332508.1">
    <property type="nucleotide sequence ID" value="NZ_AMXE01000001.1"/>
</dbReference>
<evidence type="ECO:0000313" key="4">
    <source>
        <dbReference type="Proteomes" id="UP000013232"/>
    </source>
</evidence>
<feature type="chain" id="PRO_5004128420" description="Ice-binding protein C-terminal domain-containing protein" evidence="1">
    <location>
        <begin position="32"/>
        <end position="269"/>
    </location>
</feature>
<sequence length="269" mass="27203">MSYKNCFVKKSTVLSSLIAAATLCFSAMASAAPTNVAGSLPGGWTGTGSYGTLGANGVVTASSSGGAYGWVSTSGGVGGASLPGVGGTTGSYVRSSAFSANAGDSLAFDFNYITSDGGRFADYAWARLLSSDLTQSQVLFTIRTTPDGNDLIGASGLGKSANSANVSIIGDEPVWSPLGADSGECFDDGCGYTGWINTRFDIADAGEYILEFGVSSWDDVSYHSGLAFDGITVGGRSLIPGQVPEPASLALLGLGFAGLLACGRRRRIA</sequence>
<dbReference type="NCBIfam" id="TIGR02595">
    <property type="entry name" value="PEP_CTERM"/>
    <property type="match status" value="1"/>
</dbReference>
<keyword evidence="4" id="KW-1185">Reference proteome</keyword>
<organism evidence="3 4">
    <name type="scientific">Thauera linaloolentis (strain DSM 12138 / JCM 21573 / CCUG 41526 / CIP 105981 / IAM 15112 / NBRC 102519 / 47Lol)</name>
    <dbReference type="NCBI Taxonomy" id="1123367"/>
    <lineage>
        <taxon>Bacteria</taxon>
        <taxon>Pseudomonadati</taxon>
        <taxon>Pseudomonadota</taxon>
        <taxon>Betaproteobacteria</taxon>
        <taxon>Rhodocyclales</taxon>
        <taxon>Zoogloeaceae</taxon>
        <taxon>Thauera</taxon>
    </lineage>
</organism>
<dbReference type="Pfam" id="PF07589">
    <property type="entry name" value="PEP-CTERM"/>
    <property type="match status" value="1"/>
</dbReference>
<dbReference type="Proteomes" id="UP000013232">
    <property type="component" value="Unassembled WGS sequence"/>
</dbReference>
<evidence type="ECO:0000259" key="2">
    <source>
        <dbReference type="Pfam" id="PF07589"/>
    </source>
</evidence>
<dbReference type="AlphaFoldDB" id="N6YGU4"/>
<reference evidence="3 4" key="1">
    <citation type="submission" date="2012-09" db="EMBL/GenBank/DDBJ databases">
        <title>Draft Genome Sequences of 6 Strains from Genus Thauera.</title>
        <authorList>
            <person name="Liu B."/>
            <person name="Shapleigh J.P."/>
            <person name="Frostegard A.H."/>
        </authorList>
    </citation>
    <scope>NUCLEOTIDE SEQUENCE [LARGE SCALE GENOMIC DNA]</scope>
    <source>
        <strain evidence="4">47Lol / DSM 12138</strain>
    </source>
</reference>
<dbReference type="EMBL" id="AMXE01000001">
    <property type="protein sequence ID" value="ENO90720.1"/>
    <property type="molecule type" value="Genomic_DNA"/>
</dbReference>
<feature type="signal peptide" evidence="1">
    <location>
        <begin position="1"/>
        <end position="31"/>
    </location>
</feature>
<accession>N6YGU4</accession>